<dbReference type="SUPFAM" id="SSF111369">
    <property type="entry name" value="HlyD-like secretion proteins"/>
    <property type="match status" value="1"/>
</dbReference>
<gene>
    <name evidence="3" type="primary">mdtN2</name>
    <name evidence="3" type="ORF">VPARA_55750</name>
</gene>
<dbReference type="EMBL" id="JZWI01000036">
    <property type="protein sequence ID" value="KLN53259.1"/>
    <property type="molecule type" value="Genomic_DNA"/>
</dbReference>
<organism evidence="3 4">
    <name type="scientific">Variovorax paradoxus</name>
    <dbReference type="NCBI Taxonomy" id="34073"/>
    <lineage>
        <taxon>Bacteria</taxon>
        <taxon>Pseudomonadati</taxon>
        <taxon>Pseudomonadota</taxon>
        <taxon>Betaproteobacteria</taxon>
        <taxon>Burkholderiales</taxon>
        <taxon>Comamonadaceae</taxon>
        <taxon>Variovorax</taxon>
    </lineage>
</organism>
<dbReference type="InterPro" id="IPR058637">
    <property type="entry name" value="YknX-like_C"/>
</dbReference>
<accession>A0A0H2LSP9</accession>
<dbReference type="GO" id="GO:0015562">
    <property type="term" value="F:efflux transmembrane transporter activity"/>
    <property type="evidence" value="ECO:0007669"/>
    <property type="project" value="TreeGrafter"/>
</dbReference>
<dbReference type="AlphaFoldDB" id="A0A0H2LSP9"/>
<dbReference type="PANTHER" id="PTHR30469">
    <property type="entry name" value="MULTIDRUG RESISTANCE PROTEIN MDTA"/>
    <property type="match status" value="1"/>
</dbReference>
<keyword evidence="1" id="KW-0812">Transmembrane</keyword>
<name>A0A0H2LSP9_VARPD</name>
<evidence type="ECO:0000259" key="2">
    <source>
        <dbReference type="Pfam" id="PF25989"/>
    </source>
</evidence>
<dbReference type="Proteomes" id="UP000035170">
    <property type="component" value="Unassembled WGS sequence"/>
</dbReference>
<evidence type="ECO:0000256" key="1">
    <source>
        <dbReference type="SAM" id="Phobius"/>
    </source>
</evidence>
<keyword evidence="1" id="KW-0472">Membrane</keyword>
<keyword evidence="4" id="KW-1185">Reference proteome</keyword>
<proteinExistence type="predicted"/>
<dbReference type="Gene3D" id="2.40.50.100">
    <property type="match status" value="1"/>
</dbReference>
<reference evidence="3 4" key="1">
    <citation type="submission" date="2015-03" db="EMBL/GenBank/DDBJ databases">
        <title>Genome sequence of Variovorax paradoxus TBEA6.</title>
        <authorList>
            <person name="Poehlein A."/>
            <person name="Schuldes J."/>
            <person name="Wuebbeler J.H."/>
            <person name="Hiessl S."/>
            <person name="Steinbuechel A."/>
            <person name="Daniel R."/>
        </authorList>
    </citation>
    <scope>NUCLEOTIDE SEQUENCE [LARGE SCALE GENOMIC DNA]</scope>
    <source>
        <strain evidence="3 4">TBEA6</strain>
    </source>
</reference>
<dbReference type="PANTHER" id="PTHR30469:SF15">
    <property type="entry name" value="HLYD FAMILY OF SECRETION PROTEINS"/>
    <property type="match status" value="1"/>
</dbReference>
<dbReference type="Pfam" id="PF25989">
    <property type="entry name" value="YknX_C"/>
    <property type="match status" value="1"/>
</dbReference>
<dbReference type="PATRIC" id="fig|34073.19.peg.5710"/>
<sequence>MTSKKTLWISISAGVAVSAALLWAFAPRPLAVEVARASVGPYEQAVLEDGRTRLRDRYALSAPLTGRLARIALREGDAVEAGAVVATITPALSPMLDERTRREQSARAEAAEAAVRRADAGVQRARVAVEQARIELRRNEQLAQQHFISPAKVDTDRLALEAARMELEAAVQSRQVAGHERDTARAALIAIRTPGSGEGSFALRSPVSGRVLRVAQTSEATVMLGAPLIDIGDTARLEIVAELLTTDALQALPGAPVRIERWGGEGVLEGRVRRVEPAAFTKVSALGIEEQRVNVLIDLVGPPDLWRALGDGYRVGVRIVTLSRSSVLRVPVSAVFPQPGGGMAVFVAKAGRAQLAPVEFGGRNGSEAWVRGGIAEGAEVIVYPAATLRDGMRIKVRAVR</sequence>
<protein>
    <submittedName>
        <fullName evidence="3">Multidrug resistance protein MdtN</fullName>
    </submittedName>
</protein>
<feature type="domain" description="YknX-like C-terminal permuted SH3-like" evidence="2">
    <location>
        <begin position="327"/>
        <end position="396"/>
    </location>
</feature>
<dbReference type="Gene3D" id="1.10.287.470">
    <property type="entry name" value="Helix hairpin bin"/>
    <property type="match status" value="1"/>
</dbReference>
<evidence type="ECO:0000313" key="4">
    <source>
        <dbReference type="Proteomes" id="UP000035170"/>
    </source>
</evidence>
<evidence type="ECO:0000313" key="3">
    <source>
        <dbReference type="EMBL" id="KLN53259.1"/>
    </source>
</evidence>
<dbReference type="GO" id="GO:1990281">
    <property type="term" value="C:efflux pump complex"/>
    <property type="evidence" value="ECO:0007669"/>
    <property type="project" value="TreeGrafter"/>
</dbReference>
<dbReference type="Gene3D" id="2.40.420.20">
    <property type="match status" value="1"/>
</dbReference>
<keyword evidence="1" id="KW-1133">Transmembrane helix</keyword>
<feature type="transmembrane region" description="Helical" evidence="1">
    <location>
        <begin position="7"/>
        <end position="26"/>
    </location>
</feature>
<comment type="caution">
    <text evidence="3">The sequence shown here is derived from an EMBL/GenBank/DDBJ whole genome shotgun (WGS) entry which is preliminary data.</text>
</comment>
<dbReference type="RefSeq" id="WP_047786881.1">
    <property type="nucleotide sequence ID" value="NZ_JZWI01000036.1"/>
</dbReference>